<dbReference type="Pfam" id="PF00593">
    <property type="entry name" value="TonB_dep_Rec_b-barrel"/>
    <property type="match status" value="1"/>
</dbReference>
<feature type="domain" description="TonB-dependent receptor plug" evidence="12">
    <location>
        <begin position="54"/>
        <end position="158"/>
    </location>
</feature>
<gene>
    <name evidence="13" type="ORF">GARC_4291</name>
</gene>
<dbReference type="EMBL" id="BAEO01000062">
    <property type="protein sequence ID" value="GAC21233.1"/>
    <property type="molecule type" value="Genomic_DNA"/>
</dbReference>
<dbReference type="InterPro" id="IPR039426">
    <property type="entry name" value="TonB-dep_rcpt-like"/>
</dbReference>
<evidence type="ECO:0000313" key="14">
    <source>
        <dbReference type="Proteomes" id="UP000006327"/>
    </source>
</evidence>
<evidence type="ECO:0000256" key="6">
    <source>
        <dbReference type="ARBA" id="ARBA00023136"/>
    </source>
</evidence>
<evidence type="ECO:0000256" key="9">
    <source>
        <dbReference type="RuleBase" id="RU003357"/>
    </source>
</evidence>
<dbReference type="OrthoDB" id="8727862at2"/>
<keyword evidence="2 8" id="KW-0813">Transport</keyword>
<dbReference type="InterPro" id="IPR000531">
    <property type="entry name" value="Beta-barrel_TonB"/>
</dbReference>
<dbReference type="SUPFAM" id="SSF56935">
    <property type="entry name" value="Porins"/>
    <property type="match status" value="1"/>
</dbReference>
<reference evidence="13 14" key="1">
    <citation type="journal article" date="2017" name="Antonie Van Leeuwenhoek">
        <title>Rhizobium rhizosphaerae sp. nov., a novel species isolated from rice rhizosphere.</title>
        <authorList>
            <person name="Zhao J.J."/>
            <person name="Zhang J."/>
            <person name="Zhang R.J."/>
            <person name="Zhang C.W."/>
            <person name="Yin H.Q."/>
            <person name="Zhang X.X."/>
        </authorList>
    </citation>
    <scope>NUCLEOTIDE SEQUENCE [LARGE SCALE GENOMIC DNA]</scope>
    <source>
        <strain evidence="13 14">BSs20135</strain>
    </source>
</reference>
<dbReference type="eggNOG" id="COG1629">
    <property type="taxonomic scope" value="Bacteria"/>
</dbReference>
<evidence type="ECO:0000256" key="8">
    <source>
        <dbReference type="PROSITE-ProRule" id="PRU01360"/>
    </source>
</evidence>
<evidence type="ECO:0000256" key="1">
    <source>
        <dbReference type="ARBA" id="ARBA00004571"/>
    </source>
</evidence>
<dbReference type="RefSeq" id="WP_007623939.1">
    <property type="nucleotide sequence ID" value="NZ_BAEO01000062.1"/>
</dbReference>
<keyword evidence="10" id="KW-0732">Signal</keyword>
<dbReference type="Gene3D" id="2.40.170.20">
    <property type="entry name" value="TonB-dependent receptor, beta-barrel domain"/>
    <property type="match status" value="1"/>
</dbReference>
<evidence type="ECO:0000256" key="10">
    <source>
        <dbReference type="SAM" id="SignalP"/>
    </source>
</evidence>
<dbReference type="STRING" id="493475.GARC_4291"/>
<feature type="domain" description="TonB-dependent receptor-like beta-barrel" evidence="11">
    <location>
        <begin position="396"/>
        <end position="869"/>
    </location>
</feature>
<dbReference type="NCBIfam" id="TIGR01782">
    <property type="entry name" value="TonB-Xanth-Caul"/>
    <property type="match status" value="1"/>
</dbReference>
<evidence type="ECO:0008006" key="15">
    <source>
        <dbReference type="Google" id="ProtNLM"/>
    </source>
</evidence>
<dbReference type="Gene3D" id="2.170.130.10">
    <property type="entry name" value="TonB-dependent receptor, plug domain"/>
    <property type="match status" value="1"/>
</dbReference>
<dbReference type="CDD" id="cd01347">
    <property type="entry name" value="ligand_gated_channel"/>
    <property type="match status" value="1"/>
</dbReference>
<evidence type="ECO:0000256" key="2">
    <source>
        <dbReference type="ARBA" id="ARBA00022448"/>
    </source>
</evidence>
<evidence type="ECO:0000259" key="11">
    <source>
        <dbReference type="Pfam" id="PF00593"/>
    </source>
</evidence>
<organism evidence="13 14">
    <name type="scientific">Paraglaciecola arctica BSs20135</name>
    <dbReference type="NCBI Taxonomy" id="493475"/>
    <lineage>
        <taxon>Bacteria</taxon>
        <taxon>Pseudomonadati</taxon>
        <taxon>Pseudomonadota</taxon>
        <taxon>Gammaproteobacteria</taxon>
        <taxon>Alteromonadales</taxon>
        <taxon>Alteromonadaceae</taxon>
        <taxon>Paraglaciecola</taxon>
    </lineage>
</organism>
<dbReference type="PANTHER" id="PTHR40980:SF3">
    <property type="entry name" value="TONB-DEPENDENT RECEPTOR-LIKE BETA-BARREL DOMAIN-CONTAINING PROTEIN"/>
    <property type="match status" value="1"/>
</dbReference>
<dbReference type="Proteomes" id="UP000006327">
    <property type="component" value="Unassembled WGS sequence"/>
</dbReference>
<dbReference type="InterPro" id="IPR010104">
    <property type="entry name" value="TonB_rcpt_bac"/>
</dbReference>
<keyword evidence="7 8" id="KW-0998">Cell outer membrane</keyword>
<comment type="similarity">
    <text evidence="8 9">Belongs to the TonB-dependent receptor family.</text>
</comment>
<protein>
    <recommendedName>
        <fullName evidence="15">TonB-dependent receptor</fullName>
    </recommendedName>
</protein>
<comment type="subcellular location">
    <subcellularLocation>
        <location evidence="1 8">Cell outer membrane</location>
        <topology evidence="1 8">Multi-pass membrane protein</topology>
    </subcellularLocation>
</comment>
<dbReference type="InterPro" id="IPR037066">
    <property type="entry name" value="Plug_dom_sf"/>
</dbReference>
<evidence type="ECO:0000259" key="12">
    <source>
        <dbReference type="Pfam" id="PF07715"/>
    </source>
</evidence>
<dbReference type="GO" id="GO:0009279">
    <property type="term" value="C:cell outer membrane"/>
    <property type="evidence" value="ECO:0007669"/>
    <property type="project" value="UniProtKB-SubCell"/>
</dbReference>
<dbReference type="AlphaFoldDB" id="K6YWW9"/>
<keyword evidence="3 8" id="KW-1134">Transmembrane beta strand</keyword>
<evidence type="ECO:0000256" key="4">
    <source>
        <dbReference type="ARBA" id="ARBA00022692"/>
    </source>
</evidence>
<accession>K6YWW9</accession>
<evidence type="ECO:0000256" key="3">
    <source>
        <dbReference type="ARBA" id="ARBA00022452"/>
    </source>
</evidence>
<sequence length="903" mass="98527">MKTKYLSVAISAALFTSISSYSAENNIENVAQNDVEVINVVGIKRSMLSANELKRDASVITDGISAEDIGVFPDGNVAEALQRITGVSIDRSGGEGRFVTVRGLGPEFNTVLANGRMLATENAGREFSLDVLSADLINGAQVYKGSNAVLTEGAIGGTVDISTWRPFEIDGSKFIASGSASYDSNSKANDVKTSALYSNTFNDDTMGFLMSVAYSQRTARLDSIFSDGYRNFDFDASQTVSGQAITGATTLAAQRFQVFNQDRERLGGTAVFQWRPNDDHEITVDGLFSLFDVADSSYQAAYPLDAGGAAGFSNVVVDQNNLVISADKAARVDVIKGSNPRDTTTFQIGYNHEWQVDENLTVVGDIAYSEAESNAYGKDRFFIARADTDVSFTMAGDFPLITTTEVLTNPTIWESHVASKQGRDTSDEVLEAKLDFDYILEDLGVIRSVQFGIYYSDREKDVIASKRGDCATCYNGGKVKYTDPSIFTSFTPGDYMSEVGGNFTNQWIDFDYEDIQAFLESEAALSQLSPADRASIEARLATSGYEAQPNPAGTSKVSEESWAGYLQLSLGGDIWDGQVGGRFIKTDQVSTGQFQEIVSLVDIVDPDGFVENRVVTLSDPTSTEFNNDYTEFLPSASFRVDLNEEGDIILRAGYSDTLTRPTISSLSTGISYSTNVGSERVNASNPNLKPFKSTNYDLSLEWYFNDVGSLTFAAFKKELDSFLTVTTEPVIIFDVQFGDTRPRNGGEGNITGYEVAYQQIFDSLPAPFDGLGVQANYTNIDSSADYSQLGASGELTLEGLSEHNANLVAFYEKDAIKLRLAYNYRSDFINEAVSYIGGPKSTDDFGQLDFRGSYDINENLQVFVEGINITNETLSQFYDLDKAQLSGYEDFGARYAIGVRAQF</sequence>
<keyword evidence="6 8" id="KW-0472">Membrane</keyword>
<dbReference type="InterPro" id="IPR012910">
    <property type="entry name" value="Plug_dom"/>
</dbReference>
<proteinExistence type="inferred from homology"/>
<keyword evidence="14" id="KW-1185">Reference proteome</keyword>
<evidence type="ECO:0000256" key="7">
    <source>
        <dbReference type="ARBA" id="ARBA00023237"/>
    </source>
</evidence>
<keyword evidence="4 8" id="KW-0812">Transmembrane</keyword>
<evidence type="ECO:0000256" key="5">
    <source>
        <dbReference type="ARBA" id="ARBA00023077"/>
    </source>
</evidence>
<comment type="caution">
    <text evidence="13">The sequence shown here is derived from an EMBL/GenBank/DDBJ whole genome shotgun (WGS) entry which is preliminary data.</text>
</comment>
<dbReference type="PANTHER" id="PTHR40980">
    <property type="entry name" value="PLUG DOMAIN-CONTAINING PROTEIN"/>
    <property type="match status" value="1"/>
</dbReference>
<feature type="chain" id="PRO_5003897846" description="TonB-dependent receptor" evidence="10">
    <location>
        <begin position="23"/>
        <end position="903"/>
    </location>
</feature>
<dbReference type="PROSITE" id="PS52016">
    <property type="entry name" value="TONB_DEPENDENT_REC_3"/>
    <property type="match status" value="1"/>
</dbReference>
<dbReference type="Pfam" id="PF07715">
    <property type="entry name" value="Plug"/>
    <property type="match status" value="1"/>
</dbReference>
<keyword evidence="5 9" id="KW-0798">TonB box</keyword>
<feature type="signal peptide" evidence="10">
    <location>
        <begin position="1"/>
        <end position="22"/>
    </location>
</feature>
<name>K6YWW9_9ALTE</name>
<dbReference type="InterPro" id="IPR036942">
    <property type="entry name" value="Beta-barrel_TonB_sf"/>
</dbReference>
<evidence type="ECO:0000313" key="13">
    <source>
        <dbReference type="EMBL" id="GAC21233.1"/>
    </source>
</evidence>